<feature type="region of interest" description="Disordered" evidence="1">
    <location>
        <begin position="255"/>
        <end position="293"/>
    </location>
</feature>
<sequence>MGSSLSSQQAEEAAQANVHQFLDLEAAVNRGGYDSEDDEGDGFINDDDDVGRPVNYQALNRSLDADDHDSLFSDQDSLFSEPQDESAGDNSAIDGGSGLVLDQGSSGVEGSALEFDEDDPNVKRYRSQEVWSVKCKPYRKQDVINFIVGYQKKDTKDNIFSLTRPRSCGSGYVYIQTQDSPRAASILHGCMYTHHTRTGGINGVHMTVLSDPLDILHALSMSSSIAKAITGGVEKRQPDPKKPVLKAGVWVRLGPIEKPKKEPNSEEEASGPPRKKTRLDNPSTWQGLTEENVPMGDIGDIHQQMEHEVSSKPTRGQSYEPELPKPGKPLYFDDPALVLNVDGRAVTVLFILHILACDMPQSQPTKEQFPQSLTFNPLIQSRRPEGIKMAWDPTQYGKKHRRITVYPDGDFQHGMRVQIVDNYPAVISNFPPIEDWRFDISEMVTAPSGQQGVVISHFPGSPVVWCYYPAPDDCDPTSRDSLTTRVGEHCFGWKLIKSWLPSDFVCHVSGVEGFVIIPNSFDDDFVIMKHPNNNINHDFSGHTNSFRLTPRHEKSQGGSEPLWDYNSPRLAVFVMDHVEASAKIKKARTGAIPWKDRRVLIYAKGHYNKGDVAQVYDIHIRQKTKSGLWITVESEVIGRQGQRQMYDYEDLIDEHWELPLHLPENLCLVICNREKTAIIEHYKKQHLLPENIKVSLVNLIANTVDPIFIFQGEFANQIIYWSSSANYNGVRYLHGFEADIKGRTIDFGVKCRFLSTDACVLYVGTEIRNALGQYYKDYSRSNNDNCQC</sequence>
<dbReference type="Proteomes" id="UP000054988">
    <property type="component" value="Unassembled WGS sequence"/>
</dbReference>
<name>A0A0W0FN95_MONRR</name>
<protein>
    <submittedName>
        <fullName evidence="2">Uncharacterized protein</fullName>
    </submittedName>
</protein>
<feature type="compositionally biased region" description="Basic and acidic residues" evidence="1">
    <location>
        <begin position="255"/>
        <end position="264"/>
    </location>
</feature>
<feature type="compositionally biased region" description="Polar residues" evidence="1">
    <location>
        <begin position="280"/>
        <end position="289"/>
    </location>
</feature>
<organism evidence="2 3">
    <name type="scientific">Moniliophthora roreri</name>
    <name type="common">Frosty pod rot fungus</name>
    <name type="synonym">Monilia roreri</name>
    <dbReference type="NCBI Taxonomy" id="221103"/>
    <lineage>
        <taxon>Eukaryota</taxon>
        <taxon>Fungi</taxon>
        <taxon>Dikarya</taxon>
        <taxon>Basidiomycota</taxon>
        <taxon>Agaricomycotina</taxon>
        <taxon>Agaricomycetes</taxon>
        <taxon>Agaricomycetidae</taxon>
        <taxon>Agaricales</taxon>
        <taxon>Marasmiineae</taxon>
        <taxon>Marasmiaceae</taxon>
        <taxon>Moniliophthora</taxon>
    </lineage>
</organism>
<comment type="caution">
    <text evidence="2">The sequence shown here is derived from an EMBL/GenBank/DDBJ whole genome shotgun (WGS) entry which is preliminary data.</text>
</comment>
<accession>A0A0W0FN95</accession>
<reference evidence="2 3" key="1">
    <citation type="submission" date="2015-12" db="EMBL/GenBank/DDBJ databases">
        <title>Draft genome sequence of Moniliophthora roreri, the causal agent of frosty pod rot of cacao.</title>
        <authorList>
            <person name="Aime M.C."/>
            <person name="Diaz-Valderrama J.R."/>
            <person name="Kijpornyongpan T."/>
            <person name="Phillips-Mora W."/>
        </authorList>
    </citation>
    <scope>NUCLEOTIDE SEQUENCE [LARGE SCALE GENOMIC DNA]</scope>
    <source>
        <strain evidence="2 3">MCA 2952</strain>
    </source>
</reference>
<gene>
    <name evidence="2" type="ORF">WG66_9650</name>
</gene>
<evidence type="ECO:0000256" key="1">
    <source>
        <dbReference type="SAM" id="MobiDB-lite"/>
    </source>
</evidence>
<evidence type="ECO:0000313" key="2">
    <source>
        <dbReference type="EMBL" id="KTB37752.1"/>
    </source>
</evidence>
<feature type="region of interest" description="Disordered" evidence="1">
    <location>
        <begin position="29"/>
        <end position="101"/>
    </location>
</feature>
<evidence type="ECO:0000313" key="3">
    <source>
        <dbReference type="Proteomes" id="UP000054988"/>
    </source>
</evidence>
<proteinExistence type="predicted"/>
<dbReference type="EMBL" id="LATX01001820">
    <property type="protein sequence ID" value="KTB37752.1"/>
    <property type="molecule type" value="Genomic_DNA"/>
</dbReference>
<dbReference type="AlphaFoldDB" id="A0A0W0FN95"/>
<feature type="compositionally biased region" description="Acidic residues" evidence="1">
    <location>
        <begin position="34"/>
        <end position="49"/>
    </location>
</feature>